<dbReference type="EMBL" id="LJJB01000007">
    <property type="protein sequence ID" value="KQL49985.1"/>
    <property type="molecule type" value="Genomic_DNA"/>
</dbReference>
<name>A0ABR5NEM3_BRECH</name>
<organism evidence="1 2">
    <name type="scientific">Brevibacillus choshinensis</name>
    <dbReference type="NCBI Taxonomy" id="54911"/>
    <lineage>
        <taxon>Bacteria</taxon>
        <taxon>Bacillati</taxon>
        <taxon>Bacillota</taxon>
        <taxon>Bacilli</taxon>
        <taxon>Bacillales</taxon>
        <taxon>Paenibacillaceae</taxon>
        <taxon>Brevibacillus</taxon>
    </lineage>
</organism>
<dbReference type="RefSeq" id="WP_055744320.1">
    <property type="nucleotide sequence ID" value="NZ_LJJB01000007.1"/>
</dbReference>
<protein>
    <submittedName>
        <fullName evidence="1">Uncharacterized protein</fullName>
    </submittedName>
</protein>
<comment type="caution">
    <text evidence="1">The sequence shown here is derived from an EMBL/GenBank/DDBJ whole genome shotgun (WGS) entry which is preliminary data.</text>
</comment>
<sequence>MNVMVQFSAKQKCNACGSEFYLTYHVFKDGDRNQMTSCWVKLENKKPCTCIGSFSPCEGVPTLDQWFVETVKGVNRLPHHVEGLK</sequence>
<evidence type="ECO:0000313" key="1">
    <source>
        <dbReference type="EMBL" id="KQL49985.1"/>
    </source>
</evidence>
<accession>A0ABR5NEM3</accession>
<evidence type="ECO:0000313" key="2">
    <source>
        <dbReference type="Proteomes" id="UP000051063"/>
    </source>
</evidence>
<reference evidence="1 2" key="1">
    <citation type="submission" date="2015-09" db="EMBL/GenBank/DDBJ databases">
        <title>Genome sequencing project for genomic taxonomy and phylogenomics of Bacillus-like bacteria.</title>
        <authorList>
            <person name="Liu B."/>
            <person name="Wang J."/>
            <person name="Zhu Y."/>
            <person name="Liu G."/>
            <person name="Chen Q."/>
            <person name="Chen Z."/>
            <person name="Lan J."/>
            <person name="Che J."/>
            <person name="Ge C."/>
            <person name="Shi H."/>
            <person name="Pan Z."/>
            <person name="Liu X."/>
        </authorList>
    </citation>
    <scope>NUCLEOTIDE SEQUENCE [LARGE SCALE GENOMIC DNA]</scope>
    <source>
        <strain evidence="1 2">DSM 8552</strain>
    </source>
</reference>
<dbReference type="Proteomes" id="UP000051063">
    <property type="component" value="Unassembled WGS sequence"/>
</dbReference>
<keyword evidence="2" id="KW-1185">Reference proteome</keyword>
<proteinExistence type="predicted"/>
<gene>
    <name evidence="1" type="ORF">AN963_09995</name>
</gene>